<dbReference type="AlphaFoldDB" id="X1SIZ8"/>
<organism evidence="1">
    <name type="scientific">marine sediment metagenome</name>
    <dbReference type="NCBI Taxonomy" id="412755"/>
    <lineage>
        <taxon>unclassified sequences</taxon>
        <taxon>metagenomes</taxon>
        <taxon>ecological metagenomes</taxon>
    </lineage>
</organism>
<reference evidence="1" key="1">
    <citation type="journal article" date="2014" name="Front. Microbiol.">
        <title>High frequency of phylogenetically diverse reductive dehalogenase-homologous genes in deep subseafloor sedimentary metagenomes.</title>
        <authorList>
            <person name="Kawai M."/>
            <person name="Futagami T."/>
            <person name="Toyoda A."/>
            <person name="Takaki Y."/>
            <person name="Nishi S."/>
            <person name="Hori S."/>
            <person name="Arai W."/>
            <person name="Tsubouchi T."/>
            <person name="Morono Y."/>
            <person name="Uchiyama I."/>
            <person name="Ito T."/>
            <person name="Fujiyama A."/>
            <person name="Inagaki F."/>
            <person name="Takami H."/>
        </authorList>
    </citation>
    <scope>NUCLEOTIDE SEQUENCE</scope>
    <source>
        <strain evidence="1">Expedition CK06-06</strain>
    </source>
</reference>
<proteinExistence type="predicted"/>
<sequence length="67" mass="7571">MPPTIQILAEKLLVSKGSEYFTIMAALRRHLERITDVEFAQQVDLIDNPAIMGQFFAAGLPLRRQSI</sequence>
<name>X1SIZ8_9ZZZZ</name>
<dbReference type="EMBL" id="BARW01013364">
    <property type="protein sequence ID" value="GAI79111.1"/>
    <property type="molecule type" value="Genomic_DNA"/>
</dbReference>
<comment type="caution">
    <text evidence="1">The sequence shown here is derived from an EMBL/GenBank/DDBJ whole genome shotgun (WGS) entry which is preliminary data.</text>
</comment>
<protein>
    <submittedName>
        <fullName evidence="1">Uncharacterized protein</fullName>
    </submittedName>
</protein>
<gene>
    <name evidence="1" type="ORF">S12H4_24554</name>
</gene>
<accession>X1SIZ8</accession>
<feature type="non-terminal residue" evidence="1">
    <location>
        <position position="67"/>
    </location>
</feature>
<evidence type="ECO:0000313" key="1">
    <source>
        <dbReference type="EMBL" id="GAI79111.1"/>
    </source>
</evidence>